<accession>A0A934K5D8</accession>
<keyword evidence="3" id="KW-1185">Reference proteome</keyword>
<name>A0A934K5D8_9BACT</name>
<comment type="caution">
    <text evidence="2">The sequence shown here is derived from an EMBL/GenBank/DDBJ whole genome shotgun (WGS) entry which is preliminary data.</text>
</comment>
<evidence type="ECO:0000256" key="1">
    <source>
        <dbReference type="SAM" id="MobiDB-lite"/>
    </source>
</evidence>
<protein>
    <submittedName>
        <fullName evidence="2">Uncharacterized protein</fullName>
    </submittedName>
</protein>
<gene>
    <name evidence="2" type="ORF">JF922_02935</name>
</gene>
<dbReference type="AlphaFoldDB" id="A0A934K5D8"/>
<dbReference type="RefSeq" id="WP_338198936.1">
    <property type="nucleotide sequence ID" value="NZ_JAEKNR010000032.1"/>
</dbReference>
<evidence type="ECO:0000313" key="3">
    <source>
        <dbReference type="Proteomes" id="UP000612893"/>
    </source>
</evidence>
<organism evidence="2 3">
    <name type="scientific">Candidatus Nephthysia bennettiae</name>
    <dbReference type="NCBI Taxonomy" id="3127016"/>
    <lineage>
        <taxon>Bacteria</taxon>
        <taxon>Bacillati</taxon>
        <taxon>Candidatus Dormiibacterota</taxon>
        <taxon>Candidatus Dormibacteria</taxon>
        <taxon>Candidatus Dormibacterales</taxon>
        <taxon>Candidatus Dormibacteraceae</taxon>
        <taxon>Candidatus Nephthysia</taxon>
    </lineage>
</organism>
<sequence length="88" mass="9131">MPQARKRMTSPVVPIQPDANVLEAARRAIAEAPDPGVLEDAHRAIAEAPDASVLQAAQRMIAERKGVVDGGGRPGDRPTLTSSPGRGG</sequence>
<reference evidence="2" key="1">
    <citation type="submission" date="2020-10" db="EMBL/GenBank/DDBJ databases">
        <title>Ca. Dormibacterota MAGs.</title>
        <authorList>
            <person name="Montgomery K."/>
        </authorList>
    </citation>
    <scope>NUCLEOTIDE SEQUENCE [LARGE SCALE GENOMIC DNA]</scope>
    <source>
        <strain evidence="2">SC8812_S17_10</strain>
    </source>
</reference>
<dbReference type="EMBL" id="JAEKNR010000032">
    <property type="protein sequence ID" value="MBJ7597028.1"/>
    <property type="molecule type" value="Genomic_DNA"/>
</dbReference>
<proteinExistence type="predicted"/>
<dbReference type="Proteomes" id="UP000612893">
    <property type="component" value="Unassembled WGS sequence"/>
</dbReference>
<feature type="region of interest" description="Disordered" evidence="1">
    <location>
        <begin position="64"/>
        <end position="88"/>
    </location>
</feature>
<evidence type="ECO:0000313" key="2">
    <source>
        <dbReference type="EMBL" id="MBJ7597028.1"/>
    </source>
</evidence>
<feature type="compositionally biased region" description="Polar residues" evidence="1">
    <location>
        <begin position="79"/>
        <end position="88"/>
    </location>
</feature>